<sequence length="285" mass="32199">MISLYYNNIPEFKKNVVTAAIEIFDKFQQPFSSITTKQGPLRAMQKMGMDGSARLISYLLSDGAASEIQDLNRWTPEIIIKGVLRGKSPKHKCRTGRALLVSSNKIRTSDVYENVGVCIIGDDGLGTHWEKRGVIQALGHRTLFVWEDAEMIKSIYKKPQENLGNDHNLTSLNKAVFIENAITCINNQIPTEDVKICIGVAFDKIQRQLMTLEHIVVTQDQRMNEISDHVIEINQKMPDGNPDQPVEMILSTVRQCVLQVSIPHSCASHERPVYHVAVYQTCYVF</sequence>
<name>A0AAW1K359_POPJA</name>
<proteinExistence type="predicted"/>
<gene>
    <name evidence="1" type="ORF">QE152_g25066</name>
</gene>
<dbReference type="EMBL" id="JASPKY010000268">
    <property type="protein sequence ID" value="KAK9712097.1"/>
    <property type="molecule type" value="Genomic_DNA"/>
</dbReference>
<accession>A0AAW1K359</accession>
<dbReference type="AlphaFoldDB" id="A0AAW1K359"/>
<reference evidence="1 2" key="1">
    <citation type="journal article" date="2024" name="BMC Genomics">
        <title>De novo assembly and annotation of Popillia japonica's genome with initial clues to its potential as an invasive pest.</title>
        <authorList>
            <person name="Cucini C."/>
            <person name="Boschi S."/>
            <person name="Funari R."/>
            <person name="Cardaioli E."/>
            <person name="Iannotti N."/>
            <person name="Marturano G."/>
            <person name="Paoli F."/>
            <person name="Bruttini M."/>
            <person name="Carapelli A."/>
            <person name="Frati F."/>
            <person name="Nardi F."/>
        </authorList>
    </citation>
    <scope>NUCLEOTIDE SEQUENCE [LARGE SCALE GENOMIC DNA]</scope>
    <source>
        <strain evidence="1">DMR45628</strain>
    </source>
</reference>
<keyword evidence="2" id="KW-1185">Reference proteome</keyword>
<organism evidence="1 2">
    <name type="scientific">Popillia japonica</name>
    <name type="common">Japanese beetle</name>
    <dbReference type="NCBI Taxonomy" id="7064"/>
    <lineage>
        <taxon>Eukaryota</taxon>
        <taxon>Metazoa</taxon>
        <taxon>Ecdysozoa</taxon>
        <taxon>Arthropoda</taxon>
        <taxon>Hexapoda</taxon>
        <taxon>Insecta</taxon>
        <taxon>Pterygota</taxon>
        <taxon>Neoptera</taxon>
        <taxon>Endopterygota</taxon>
        <taxon>Coleoptera</taxon>
        <taxon>Polyphaga</taxon>
        <taxon>Scarabaeiformia</taxon>
        <taxon>Scarabaeidae</taxon>
        <taxon>Rutelinae</taxon>
        <taxon>Popillia</taxon>
    </lineage>
</organism>
<protein>
    <submittedName>
        <fullName evidence="1">Uncharacterized protein</fullName>
    </submittedName>
</protein>
<comment type="caution">
    <text evidence="1">The sequence shown here is derived from an EMBL/GenBank/DDBJ whole genome shotgun (WGS) entry which is preliminary data.</text>
</comment>
<evidence type="ECO:0000313" key="2">
    <source>
        <dbReference type="Proteomes" id="UP001458880"/>
    </source>
</evidence>
<evidence type="ECO:0000313" key="1">
    <source>
        <dbReference type="EMBL" id="KAK9712097.1"/>
    </source>
</evidence>
<dbReference type="Proteomes" id="UP001458880">
    <property type="component" value="Unassembled WGS sequence"/>
</dbReference>